<feature type="compositionally biased region" description="Basic and acidic residues" evidence="3">
    <location>
        <begin position="90"/>
        <end position="101"/>
    </location>
</feature>
<dbReference type="Pfam" id="PF00172">
    <property type="entry name" value="Zn_clus"/>
    <property type="match status" value="1"/>
</dbReference>
<feature type="region of interest" description="Disordered" evidence="3">
    <location>
        <begin position="1"/>
        <end position="43"/>
    </location>
</feature>
<comment type="subcellular location">
    <subcellularLocation>
        <location evidence="1">Nucleus</location>
    </subcellularLocation>
</comment>
<organism evidence="5 6">
    <name type="scientific">Ogataea polymorpha</name>
    <dbReference type="NCBI Taxonomy" id="460523"/>
    <lineage>
        <taxon>Eukaryota</taxon>
        <taxon>Fungi</taxon>
        <taxon>Dikarya</taxon>
        <taxon>Ascomycota</taxon>
        <taxon>Saccharomycotina</taxon>
        <taxon>Pichiomycetes</taxon>
        <taxon>Pichiales</taxon>
        <taxon>Pichiaceae</taxon>
        <taxon>Ogataea</taxon>
    </lineage>
</organism>
<dbReference type="InterPro" id="IPR036864">
    <property type="entry name" value="Zn2-C6_fun-type_DNA-bd_sf"/>
</dbReference>
<evidence type="ECO:0000259" key="4">
    <source>
        <dbReference type="PROSITE" id="PS50048"/>
    </source>
</evidence>
<dbReference type="PROSITE" id="PS00463">
    <property type="entry name" value="ZN2_CY6_FUNGAL_1"/>
    <property type="match status" value="1"/>
</dbReference>
<feature type="domain" description="Zn(2)-C6 fungal-type" evidence="4">
    <location>
        <begin position="50"/>
        <end position="81"/>
    </location>
</feature>
<sequence>MHTNMPSSEDISTEINEPSITTTLDTTLINENPPESTMKSQKRRNRPSFVCINCKKKKIKCDKKLPCSNCLKSHLADSCHYRHSPAKYPRLKDDLGRESPFEKQNPLQRGTLTQQLPLFLNYSSSRSSNVSSDLEALRESRSLRTGRREGPSLQTDVEELKSKVVFLEEALRNKNEQLHRDDSSLNTENDGSNSVFSMKSSKLKLNCIYAKKSRFLAFGFASFRTSIAHQKEMTFFLHQFIDRLTQERKHWKNSRRIPSKSTIFGLKGDEKRFAQEIEAKILRHYTAMLHLIDYFDQHLNNFLMNQLIDIIQVKSHFHTMFVRDEHGKVHFVKPEKSYEYPNLAIIFAIVKISVIFINYKELSEHRDKPLFDLRESSTIFDECCQAALNLSRFDQKQNINVLLALLLRRLSLLYSAVDGDGGDGANLLPVIHTAVSTALQMGLHRSLDSINAISGKEASAMGFSHSPNIWCKIWAQLKYLDALGSLTVGAPFLVNDDFADNRDAQDEHQNYFMPERDKITRDLTELYREASLVFNSNRPVSLNDMVLTIMKIIEFHESIGSFSDLIMVPTEDSDIVAWKVNTKFNLLELVQGLCTNLRLVVSNQKLLKQELKGRDLQYNEIRLLELLDQRLLTISLKCALLSYILMNKILRGESEISKPKYVVYFKPQLTALLLRSSLTFGTSIFSTSTSSTQNIDASDLIRFDSIDYNALELSLTDTIHCDSSLNDIIAKFQHPKQLVKCLCEFYQSVSDIDELGTDYGFFCCFKLTLMICFVIESTNKLYIEQEKSDKTQENPRINITSIAKKTKELIDSNLTLGATERNLPFFQSQESLDTYINNLFSSDVNLNWSSVDTGQELYGLPWNGINDDTQKTTNNTGDPIGNIYGQSVDDAEFSNRSYQVFF</sequence>
<dbReference type="Proteomes" id="UP000788993">
    <property type="component" value="Unassembled WGS sequence"/>
</dbReference>
<dbReference type="GO" id="GO:0005634">
    <property type="term" value="C:nucleus"/>
    <property type="evidence" value="ECO:0007669"/>
    <property type="project" value="UniProtKB-SubCell"/>
</dbReference>
<dbReference type="GO" id="GO:0000981">
    <property type="term" value="F:DNA-binding transcription factor activity, RNA polymerase II-specific"/>
    <property type="evidence" value="ECO:0007669"/>
    <property type="project" value="InterPro"/>
</dbReference>
<dbReference type="PANTHER" id="PTHR31001:SF90">
    <property type="entry name" value="CENTROMERE DNA-BINDING PROTEIN COMPLEX CBF3 SUBUNIT B"/>
    <property type="match status" value="1"/>
</dbReference>
<dbReference type="Gene3D" id="4.10.240.10">
    <property type="entry name" value="Zn(2)-C6 fungal-type DNA-binding domain"/>
    <property type="match status" value="1"/>
</dbReference>
<evidence type="ECO:0000313" key="6">
    <source>
        <dbReference type="Proteomes" id="UP000788993"/>
    </source>
</evidence>
<keyword evidence="6" id="KW-1185">Reference proteome</keyword>
<dbReference type="InterPro" id="IPR001138">
    <property type="entry name" value="Zn2Cys6_DnaBD"/>
</dbReference>
<dbReference type="EMBL" id="JAEUBD010001571">
    <property type="protein sequence ID" value="KAH3658671.1"/>
    <property type="molecule type" value="Genomic_DNA"/>
</dbReference>
<dbReference type="CDD" id="cd12148">
    <property type="entry name" value="fungal_TF_MHR"/>
    <property type="match status" value="1"/>
</dbReference>
<dbReference type="PANTHER" id="PTHR31001">
    <property type="entry name" value="UNCHARACTERIZED TRANSCRIPTIONAL REGULATORY PROTEIN"/>
    <property type="match status" value="1"/>
</dbReference>
<dbReference type="AlphaFoldDB" id="A0A9P8SYN8"/>
<dbReference type="SMART" id="SM00066">
    <property type="entry name" value="GAL4"/>
    <property type="match status" value="1"/>
</dbReference>
<reference evidence="5" key="1">
    <citation type="journal article" date="2021" name="Open Biol.">
        <title>Shared evolutionary footprints suggest mitochondrial oxidative damage underlies multiple complex I losses in fungi.</title>
        <authorList>
            <person name="Schikora-Tamarit M.A."/>
            <person name="Marcet-Houben M."/>
            <person name="Nosek J."/>
            <person name="Gabaldon T."/>
        </authorList>
    </citation>
    <scope>NUCLEOTIDE SEQUENCE</scope>
    <source>
        <strain evidence="5">NCAIM Y.01608</strain>
    </source>
</reference>
<evidence type="ECO:0000256" key="1">
    <source>
        <dbReference type="ARBA" id="ARBA00004123"/>
    </source>
</evidence>
<comment type="caution">
    <text evidence="5">The sequence shown here is derived from an EMBL/GenBank/DDBJ whole genome shotgun (WGS) entry which is preliminary data.</text>
</comment>
<name>A0A9P8SYN8_9ASCO</name>
<dbReference type="GO" id="GO:0008270">
    <property type="term" value="F:zinc ion binding"/>
    <property type="evidence" value="ECO:0007669"/>
    <property type="project" value="InterPro"/>
</dbReference>
<feature type="region of interest" description="Disordered" evidence="3">
    <location>
        <begin position="131"/>
        <end position="154"/>
    </location>
</feature>
<accession>A0A9P8SYN8</accession>
<evidence type="ECO:0000313" key="5">
    <source>
        <dbReference type="EMBL" id="KAH3658671.1"/>
    </source>
</evidence>
<evidence type="ECO:0000256" key="3">
    <source>
        <dbReference type="SAM" id="MobiDB-lite"/>
    </source>
</evidence>
<proteinExistence type="predicted"/>
<keyword evidence="2" id="KW-0539">Nucleus</keyword>
<dbReference type="SUPFAM" id="SSF57701">
    <property type="entry name" value="Zn2/Cys6 DNA-binding domain"/>
    <property type="match status" value="1"/>
</dbReference>
<evidence type="ECO:0000256" key="2">
    <source>
        <dbReference type="ARBA" id="ARBA00023242"/>
    </source>
</evidence>
<dbReference type="InterPro" id="IPR050613">
    <property type="entry name" value="Sec_Metabolite_Reg"/>
</dbReference>
<protein>
    <recommendedName>
        <fullName evidence="4">Zn(2)-C6 fungal-type domain-containing protein</fullName>
    </recommendedName>
</protein>
<feature type="compositionally biased region" description="Polar residues" evidence="3">
    <location>
        <begin position="1"/>
        <end position="39"/>
    </location>
</feature>
<gene>
    <name evidence="5" type="ORF">OGATHE_006395</name>
</gene>
<feature type="compositionally biased region" description="Basic and acidic residues" evidence="3">
    <location>
        <begin position="135"/>
        <end position="150"/>
    </location>
</feature>
<dbReference type="PROSITE" id="PS50048">
    <property type="entry name" value="ZN2_CY6_FUNGAL_2"/>
    <property type="match status" value="1"/>
</dbReference>
<reference evidence="5" key="2">
    <citation type="submission" date="2021-01" db="EMBL/GenBank/DDBJ databases">
        <authorList>
            <person name="Schikora-Tamarit M.A."/>
        </authorList>
    </citation>
    <scope>NUCLEOTIDE SEQUENCE</scope>
    <source>
        <strain evidence="5">NCAIM Y.01608</strain>
    </source>
</reference>
<feature type="region of interest" description="Disordered" evidence="3">
    <location>
        <begin position="90"/>
        <end position="110"/>
    </location>
</feature>